<evidence type="ECO:0000313" key="4">
    <source>
        <dbReference type="Proteomes" id="UP000326961"/>
    </source>
</evidence>
<evidence type="ECO:0000313" key="2">
    <source>
        <dbReference type="EMBL" id="NME08672.1"/>
    </source>
</evidence>
<dbReference type="Proteomes" id="UP000326961">
    <property type="component" value="Chromosome"/>
</dbReference>
<protein>
    <recommendedName>
        <fullName evidence="6">Lipoprotein</fullName>
    </recommendedName>
</protein>
<dbReference type="PROSITE" id="PS51257">
    <property type="entry name" value="PROKAR_LIPOPROTEIN"/>
    <property type="match status" value="1"/>
</dbReference>
<evidence type="ECO:0000256" key="1">
    <source>
        <dbReference type="SAM" id="SignalP"/>
    </source>
</evidence>
<feature type="chain" id="PRO_5038874447" description="Lipoprotein" evidence="1">
    <location>
        <begin position="20"/>
        <end position="189"/>
    </location>
</feature>
<evidence type="ECO:0008006" key="6">
    <source>
        <dbReference type="Google" id="ProtNLM"/>
    </source>
</evidence>
<reference evidence="2 5" key="2">
    <citation type="submission" date="2020-04" db="EMBL/GenBank/DDBJ databases">
        <authorList>
            <person name="Hitch T.C.A."/>
            <person name="Wylensek D."/>
            <person name="Clavel T."/>
        </authorList>
    </citation>
    <scope>NUCLEOTIDE SEQUENCE [LARGE SCALE GENOMIC DNA]</scope>
    <source>
        <strain evidence="2 5">Med78_4-601-WT-2</strain>
    </source>
</reference>
<evidence type="ECO:0000313" key="5">
    <source>
        <dbReference type="Proteomes" id="UP000573963"/>
    </source>
</evidence>
<evidence type="ECO:0000313" key="3">
    <source>
        <dbReference type="EMBL" id="QEZ67626.1"/>
    </source>
</evidence>
<reference evidence="3 4" key="1">
    <citation type="submission" date="2018-09" db="EMBL/GenBank/DDBJ databases">
        <title>A clostridial neurotoxin that targets Anopheles mosquitoes.</title>
        <authorList>
            <person name="Contreras E."/>
            <person name="Masuyer G."/>
            <person name="Qureshi N."/>
            <person name="Chawla S."/>
            <person name="Lim H.L."/>
            <person name="Chen J."/>
            <person name="Stenmark P."/>
            <person name="Gill S."/>
        </authorList>
    </citation>
    <scope>NUCLEOTIDE SEQUENCE [LARGE SCALE GENOMIC DNA]</scope>
    <source>
        <strain evidence="3 4">Cbm</strain>
    </source>
</reference>
<dbReference type="Proteomes" id="UP000573963">
    <property type="component" value="Unassembled WGS sequence"/>
</dbReference>
<dbReference type="EMBL" id="CP032452">
    <property type="protein sequence ID" value="QEZ67626.1"/>
    <property type="molecule type" value="Genomic_DNA"/>
</dbReference>
<name>A0A5P3X8W3_PARBF</name>
<dbReference type="EMBL" id="JABAFD010000002">
    <property type="protein sequence ID" value="NME08672.1"/>
    <property type="molecule type" value="Genomic_DNA"/>
</dbReference>
<gene>
    <name evidence="3" type="ORF">D4A35_01285</name>
    <name evidence="2" type="ORF">HF875_04025</name>
</gene>
<proteinExistence type="predicted"/>
<dbReference type="AlphaFoldDB" id="A0A5P3X8W3"/>
<keyword evidence="1" id="KW-0732">Signal</keyword>
<organism evidence="3 4">
    <name type="scientific">Paraclostridium bifermentans</name>
    <name type="common">Clostridium bifermentans</name>
    <dbReference type="NCBI Taxonomy" id="1490"/>
    <lineage>
        <taxon>Bacteria</taxon>
        <taxon>Bacillati</taxon>
        <taxon>Bacillota</taxon>
        <taxon>Clostridia</taxon>
        <taxon>Peptostreptococcales</taxon>
        <taxon>Peptostreptococcaceae</taxon>
        <taxon>Paraclostridium</taxon>
    </lineage>
</organism>
<sequence>MKKAILLLSVILSIIFVTGCSKNNDIVGNNDDEILQYLYKSDFMNTIGKDNITIVDTIYIDNSKVIGFLSNTGQGYLVYEKNKKGNYILTDNVAQGITQGDLGVSHFIGKYNLNNGLENSDNAYIVISNGDTVSKVEISINGRVFNKSLKTGKPSMILLKDMVPKSEYKDGVNFDCRYFDINNNELKNE</sequence>
<accession>A0A5P3X8W3</accession>
<dbReference type="RefSeq" id="WP_150885382.1">
    <property type="nucleotide sequence ID" value="NZ_CP032452.1"/>
</dbReference>
<feature type="signal peptide" evidence="1">
    <location>
        <begin position="1"/>
        <end position="19"/>
    </location>
</feature>